<dbReference type="AlphaFoldDB" id="A0A061B222"/>
<evidence type="ECO:0000256" key="3">
    <source>
        <dbReference type="ARBA" id="ARBA00022490"/>
    </source>
</evidence>
<evidence type="ECO:0000256" key="5">
    <source>
        <dbReference type="ARBA" id="ARBA00023136"/>
    </source>
</evidence>
<sequence>MSQLAQAQLWAKDAAEKLHIAERAGEHANSLLVHTQEGLARGDNDLDRCVFILDATQGQLSLLDTVRASLKAVRADTTTKFNDVSGMVESALDDVESVFAQLKDVTVDPSLGPRQERGRARNVTLYDFVSSEILDVLRDSQAGLDRAYNALELEVDEHERMMLQKTKQFTQDLAVLEEEITKVSESEEKWIGEMLSEIHGLEEEIAGLLESITAHYDQCLRGVEVAEGRITPITQQEKTELFAVLEKDFSEVPDVLTDLEEALGDIQQRCTKIEEHFAGQGTLLTRMRGFMSHLTEYGEKSLMETLQMTRKHTKHFESAIQLVHESCDEARELVSHYHHFSRSYYALLVEVDRRSATQSSMLKLMEETQRKLESLQDDDFRHRESFLKANGAFLPNDIWNGFGKDDPLYHLDFKII</sequence>
<evidence type="ECO:0000259" key="8">
    <source>
        <dbReference type="Pfam" id="PF04108"/>
    </source>
</evidence>
<dbReference type="GO" id="GO:0034045">
    <property type="term" value="C:phagophore assembly site membrane"/>
    <property type="evidence" value="ECO:0007669"/>
    <property type="project" value="UniProtKB-SubCell"/>
</dbReference>
<dbReference type="EMBL" id="LK052891">
    <property type="protein sequence ID" value="CDR41037.1"/>
    <property type="molecule type" value="Genomic_DNA"/>
</dbReference>
<dbReference type="Pfam" id="PF04108">
    <property type="entry name" value="ATG17_like"/>
    <property type="match status" value="1"/>
</dbReference>
<evidence type="ECO:0000256" key="7">
    <source>
        <dbReference type="SAM" id="Coils"/>
    </source>
</evidence>
<keyword evidence="5" id="KW-0472">Membrane</keyword>
<dbReference type="GO" id="GO:0034727">
    <property type="term" value="P:piecemeal microautophagy of the nucleus"/>
    <property type="evidence" value="ECO:0007669"/>
    <property type="project" value="TreeGrafter"/>
</dbReference>
<dbReference type="GO" id="GO:0000045">
    <property type="term" value="P:autophagosome assembly"/>
    <property type="evidence" value="ECO:0007669"/>
    <property type="project" value="TreeGrafter"/>
</dbReference>
<proteinExistence type="inferred from homology"/>
<dbReference type="GO" id="GO:0000422">
    <property type="term" value="P:autophagy of mitochondrion"/>
    <property type="evidence" value="ECO:0007669"/>
    <property type="project" value="TreeGrafter"/>
</dbReference>
<keyword evidence="4 6" id="KW-0072">Autophagy</keyword>
<name>A0A061B222_CYBFA</name>
<dbReference type="GO" id="GO:1990316">
    <property type="term" value="C:Atg1/ULK1 kinase complex"/>
    <property type="evidence" value="ECO:0007669"/>
    <property type="project" value="TreeGrafter"/>
</dbReference>
<dbReference type="VEuPathDB" id="FungiDB:BON22_1194"/>
<keyword evidence="3 6" id="KW-0963">Cytoplasm</keyword>
<feature type="domain" description="Autophagy protein ATG17-like" evidence="8">
    <location>
        <begin position="16"/>
        <end position="394"/>
    </location>
</feature>
<evidence type="ECO:0000256" key="4">
    <source>
        <dbReference type="ARBA" id="ARBA00023006"/>
    </source>
</evidence>
<evidence type="ECO:0000313" key="9">
    <source>
        <dbReference type="EMBL" id="CDR41037.1"/>
    </source>
</evidence>
<keyword evidence="7" id="KW-0175">Coiled coil</keyword>
<comment type="subcellular location">
    <subcellularLocation>
        <location evidence="6">Cytoplasm</location>
    </subcellularLocation>
    <subcellularLocation>
        <location evidence="6">Preautophagosomal structure membrane</location>
        <topology evidence="6">Peripheral membrane protein</topology>
    </subcellularLocation>
</comment>
<protein>
    <recommendedName>
        <fullName evidence="2 6">Autophagy-related protein 17</fullName>
    </recommendedName>
</protein>
<comment type="function">
    <text evidence="6">Autophagy-specific protein that functions in response to autophagy-inducing signals as a scaffold to recruit other ATG proteins to organize preautophagosomal structure (PAS) formation. Modulates the timing and magnitude of the autophagy response, such as the size of the sequestering vesicles. Plays particularly a role in pexophagy and nucleophagy.</text>
</comment>
<dbReference type="PANTHER" id="PTHR28005">
    <property type="entry name" value="AUTOPHAGY-RELATED PROTEIN 17"/>
    <property type="match status" value="1"/>
</dbReference>
<evidence type="ECO:0000256" key="6">
    <source>
        <dbReference type="RuleBase" id="RU368080"/>
    </source>
</evidence>
<dbReference type="PhylomeDB" id="A0A061B222"/>
<reference evidence="9" key="1">
    <citation type="journal article" date="2014" name="Genome Announc.">
        <title>Genome sequence of the yeast Cyberlindnera fabianii (Hansenula fabianii).</title>
        <authorList>
            <person name="Freel K.C."/>
            <person name="Sarilar V."/>
            <person name="Neuveglise C."/>
            <person name="Devillers H."/>
            <person name="Friedrich A."/>
            <person name="Schacherer J."/>
        </authorList>
    </citation>
    <scope>NUCLEOTIDE SEQUENCE</scope>
    <source>
        <strain evidence="9">YJS4271</strain>
    </source>
</reference>
<dbReference type="InterPro" id="IPR007240">
    <property type="entry name" value="Atg17"/>
</dbReference>
<dbReference type="GO" id="GO:0060090">
    <property type="term" value="F:molecular adaptor activity"/>
    <property type="evidence" value="ECO:0007669"/>
    <property type="project" value="TreeGrafter"/>
</dbReference>
<feature type="coiled-coil region" evidence="7">
    <location>
        <begin position="141"/>
        <end position="168"/>
    </location>
</feature>
<dbReference type="GO" id="GO:0030295">
    <property type="term" value="F:protein kinase activator activity"/>
    <property type="evidence" value="ECO:0007669"/>
    <property type="project" value="TreeGrafter"/>
</dbReference>
<gene>
    <name evidence="9" type="ORF">CYFA0S_06e00518g</name>
</gene>
<dbReference type="PANTHER" id="PTHR28005:SF1">
    <property type="entry name" value="AUTOPHAGY-RELATED PROTEIN 17"/>
    <property type="match status" value="1"/>
</dbReference>
<evidence type="ECO:0000256" key="1">
    <source>
        <dbReference type="ARBA" id="ARBA00006259"/>
    </source>
</evidence>
<dbReference type="OrthoDB" id="1937984at2759"/>
<comment type="similarity">
    <text evidence="1 6">Belongs to the ATG17 family.</text>
</comment>
<accession>A0A061B222</accession>
<evidence type="ECO:0000256" key="2">
    <source>
        <dbReference type="ARBA" id="ARBA00013806"/>
    </source>
</evidence>
<organism evidence="9">
    <name type="scientific">Cyberlindnera fabianii</name>
    <name type="common">Yeast</name>
    <name type="synonym">Hansenula fabianii</name>
    <dbReference type="NCBI Taxonomy" id="36022"/>
    <lineage>
        <taxon>Eukaryota</taxon>
        <taxon>Fungi</taxon>
        <taxon>Dikarya</taxon>
        <taxon>Ascomycota</taxon>
        <taxon>Saccharomycotina</taxon>
        <taxon>Saccharomycetes</taxon>
        <taxon>Phaffomycetales</taxon>
        <taxon>Phaffomycetaceae</taxon>
        <taxon>Cyberlindnera</taxon>
    </lineage>
</organism>
<dbReference type="InterPro" id="IPR045326">
    <property type="entry name" value="ATG17-like_dom"/>
</dbReference>